<comment type="caution">
    <text evidence="3">The sequence shown here is derived from an EMBL/GenBank/DDBJ whole genome shotgun (WGS) entry which is preliminary data.</text>
</comment>
<feature type="compositionally biased region" description="Basic and acidic residues" evidence="1">
    <location>
        <begin position="85"/>
        <end position="116"/>
    </location>
</feature>
<feature type="chain" id="PRO_5045718750" evidence="2">
    <location>
        <begin position="25"/>
        <end position="116"/>
    </location>
</feature>
<keyword evidence="2" id="KW-0732">Signal</keyword>
<reference evidence="3 4" key="1">
    <citation type="submission" date="2020-07" db="EMBL/GenBank/DDBJ databases">
        <title>Fungal Genomes of the International Space Station.</title>
        <authorList>
            <person name="Seuylemezian A."/>
            <person name="Singh N.K."/>
            <person name="Wood J."/>
            <person name="Venkateswaran K."/>
        </authorList>
    </citation>
    <scope>NUCLEOTIDE SEQUENCE [LARGE SCALE GENOMIC DNA]</scope>
    <source>
        <strain evidence="3 4">PL-B2</strain>
    </source>
</reference>
<feature type="compositionally biased region" description="Acidic residues" evidence="1">
    <location>
        <begin position="72"/>
        <end position="84"/>
    </location>
</feature>
<feature type="signal peptide" evidence="2">
    <location>
        <begin position="1"/>
        <end position="24"/>
    </location>
</feature>
<protein>
    <submittedName>
        <fullName evidence="3">Uncharacterized protein</fullName>
    </submittedName>
</protein>
<feature type="region of interest" description="Disordered" evidence="1">
    <location>
        <begin position="21"/>
        <end position="116"/>
    </location>
</feature>
<dbReference type="Proteomes" id="UP000769780">
    <property type="component" value="Unassembled WGS sequence"/>
</dbReference>
<feature type="compositionally biased region" description="Low complexity" evidence="1">
    <location>
        <begin position="60"/>
        <end position="71"/>
    </location>
</feature>
<feature type="compositionally biased region" description="Acidic residues" evidence="1">
    <location>
        <begin position="34"/>
        <end position="49"/>
    </location>
</feature>
<evidence type="ECO:0000313" key="3">
    <source>
        <dbReference type="EMBL" id="MBY0096150.1"/>
    </source>
</evidence>
<evidence type="ECO:0000313" key="4">
    <source>
        <dbReference type="Proteomes" id="UP000769780"/>
    </source>
</evidence>
<evidence type="ECO:0000256" key="2">
    <source>
        <dbReference type="SAM" id="SignalP"/>
    </source>
</evidence>
<dbReference type="PROSITE" id="PS51257">
    <property type="entry name" value="PROKAR_LIPOPROTEIN"/>
    <property type="match status" value="1"/>
</dbReference>
<keyword evidence="4" id="KW-1185">Reference proteome</keyword>
<accession>A0ABS7K1W0</accession>
<dbReference type="EMBL" id="JACWFH010000007">
    <property type="protein sequence ID" value="MBY0096150.1"/>
    <property type="molecule type" value="Genomic_DNA"/>
</dbReference>
<dbReference type="RefSeq" id="WP_221871746.1">
    <property type="nucleotide sequence ID" value="NZ_JACWFH010000007.1"/>
</dbReference>
<sequence length="116" mass="13013">MNKKWFLLLASLMLSALMVAGCGANDDPSPPVDENQDQEQAPIEDDPLQDAENNRDDIGDNNTNENNNDNNIENDMEEPVDETEENMKSDEEMVEEHPEGHGNNGNDEKNTNPEKE</sequence>
<name>A0ABS7K1W0_9BACI</name>
<proteinExistence type="predicted"/>
<evidence type="ECO:0000256" key="1">
    <source>
        <dbReference type="SAM" id="MobiDB-lite"/>
    </source>
</evidence>
<organism evidence="3 4">
    <name type="scientific">Mesobacillus maritimus</name>
    <dbReference type="NCBI Taxonomy" id="1643336"/>
    <lineage>
        <taxon>Bacteria</taxon>
        <taxon>Bacillati</taxon>
        <taxon>Bacillota</taxon>
        <taxon>Bacilli</taxon>
        <taxon>Bacillales</taxon>
        <taxon>Bacillaceae</taxon>
        <taxon>Mesobacillus</taxon>
    </lineage>
</organism>
<gene>
    <name evidence="3" type="ORF">H0185_04945</name>
</gene>